<dbReference type="CDD" id="cd00325">
    <property type="entry name" value="chitinase_GH19"/>
    <property type="match status" value="1"/>
</dbReference>
<dbReference type="InterPro" id="IPR023346">
    <property type="entry name" value="Lysozyme-like_dom_sf"/>
</dbReference>
<reference evidence="7" key="1">
    <citation type="submission" date="2019-02" db="EMBL/GenBank/DDBJ databases">
        <authorList>
            <person name="Peery R."/>
            <person name="Mahon E.L."/>
            <person name="Cullingham C.I."/>
            <person name="McAllister C.H."/>
            <person name="Cooke J.E.K."/>
        </authorList>
    </citation>
    <scope>NUCLEOTIDE SEQUENCE</scope>
</reference>
<feature type="chain" id="PRO_5022854824" evidence="5">
    <location>
        <begin position="29"/>
        <end position="321"/>
    </location>
</feature>
<dbReference type="SUPFAM" id="SSF53955">
    <property type="entry name" value="Lysozyme-like"/>
    <property type="match status" value="1"/>
</dbReference>
<dbReference type="GO" id="GO:0005975">
    <property type="term" value="P:carbohydrate metabolic process"/>
    <property type="evidence" value="ECO:0007669"/>
    <property type="project" value="InterPro"/>
</dbReference>
<dbReference type="Gene3D" id="1.10.530.10">
    <property type="match status" value="1"/>
</dbReference>
<evidence type="ECO:0000256" key="5">
    <source>
        <dbReference type="SAM" id="SignalP"/>
    </source>
</evidence>
<dbReference type="AlphaFoldDB" id="A0A5C0ZXV4"/>
<feature type="signal peptide" evidence="5">
    <location>
        <begin position="1"/>
        <end position="28"/>
    </location>
</feature>
<evidence type="ECO:0000256" key="1">
    <source>
        <dbReference type="ARBA" id="ARBA00023157"/>
    </source>
</evidence>
<accession>A0A5C0ZXV4</accession>
<dbReference type="GO" id="GO:0006032">
    <property type="term" value="P:chitin catabolic process"/>
    <property type="evidence" value="ECO:0007669"/>
    <property type="project" value="InterPro"/>
</dbReference>
<evidence type="ECO:0000256" key="4">
    <source>
        <dbReference type="SAM" id="MobiDB-lite"/>
    </source>
</evidence>
<name>A0A5C0ZXV4_PINBN</name>
<feature type="compositionally biased region" description="Polar residues" evidence="4">
    <location>
        <begin position="311"/>
        <end position="321"/>
    </location>
</feature>
<evidence type="ECO:0000256" key="2">
    <source>
        <dbReference type="PIRSR" id="PIRSR001060-1"/>
    </source>
</evidence>
<organism evidence="7">
    <name type="scientific">Pinus banksiana</name>
    <name type="common">Jack pine</name>
    <name type="synonym">Pinus divaricata</name>
    <dbReference type="NCBI Taxonomy" id="3353"/>
    <lineage>
        <taxon>Eukaryota</taxon>
        <taxon>Viridiplantae</taxon>
        <taxon>Streptophyta</taxon>
        <taxon>Embryophyta</taxon>
        <taxon>Tracheophyta</taxon>
        <taxon>Spermatophyta</taxon>
        <taxon>Pinopsida</taxon>
        <taxon>Pinidae</taxon>
        <taxon>Conifers I</taxon>
        <taxon>Pinales</taxon>
        <taxon>Pinaceae</taxon>
        <taxon>Pinus</taxon>
        <taxon>Pinus subgen. Pinus</taxon>
    </lineage>
</organism>
<feature type="disulfide bond" evidence="3">
    <location>
        <begin position="271"/>
        <end position="307"/>
    </location>
</feature>
<dbReference type="GO" id="GO:0004568">
    <property type="term" value="F:chitinase activity"/>
    <property type="evidence" value="ECO:0007669"/>
    <property type="project" value="InterPro"/>
</dbReference>
<dbReference type="PIRSF" id="PIRSF001060">
    <property type="entry name" value="Endochitinase"/>
    <property type="match status" value="1"/>
</dbReference>
<dbReference type="InterPro" id="IPR000726">
    <property type="entry name" value="Glyco_hydro_19_cat"/>
</dbReference>
<dbReference type="EMBL" id="MK521175">
    <property type="protein sequence ID" value="QEL09515.1"/>
    <property type="molecule type" value="mRNA"/>
</dbReference>
<protein>
    <submittedName>
        <fullName evidence="7">Class II chitinase</fullName>
    </submittedName>
</protein>
<evidence type="ECO:0000313" key="7">
    <source>
        <dbReference type="EMBL" id="QEL09515.1"/>
    </source>
</evidence>
<feature type="disulfide bond" evidence="3">
    <location>
        <begin position="163"/>
        <end position="171"/>
    </location>
</feature>
<evidence type="ECO:0000256" key="3">
    <source>
        <dbReference type="PIRSR" id="PIRSR001060-2"/>
    </source>
</evidence>
<dbReference type="GO" id="GO:0016998">
    <property type="term" value="P:cell wall macromolecule catabolic process"/>
    <property type="evidence" value="ECO:0007669"/>
    <property type="project" value="InterPro"/>
</dbReference>
<dbReference type="InterPro" id="IPR016283">
    <property type="entry name" value="Glyco_hydro_19"/>
</dbReference>
<gene>
    <name evidence="7" type="primary">Chia2_4</name>
</gene>
<keyword evidence="1 3" id="KW-1015">Disulfide bond</keyword>
<proteinExistence type="evidence at transcript level"/>
<dbReference type="PANTHER" id="PTHR22595:SF96">
    <property type="entry name" value="CHITINASE"/>
    <property type="match status" value="1"/>
</dbReference>
<dbReference type="PANTHER" id="PTHR22595">
    <property type="entry name" value="CHITINASE-RELATED"/>
    <property type="match status" value="1"/>
</dbReference>
<sequence>METKQVNRILVVAGICLMMSSWFCCIEAAAAAAAADENEETKFKKILCAKATDCKNKTISELFTVDQFESLFSHRNAPLAHAQGFWDYHSFITAAAHYEPKGFGTTGGDIVQKRELAAFFAHIATETSCESLMAQAASTAPSDSPTKWGLCYKEELSPDSTYCESSLVYPCAPGVSYHGRGALPVYWNYNYGQLGQALKVDLLHHAEYLSENATLAFAAAIWRWMTPMKVKQPSAHQVMVGKWVPTKNDTEALRLPGFGMTINILKADAECGTDSDDKQMNTRIAHYLDFLDHMDVGRENAGDNVDCSEQKVLNPSSSAST</sequence>
<dbReference type="Gene3D" id="3.30.20.10">
    <property type="entry name" value="Endochitinase, domain 2"/>
    <property type="match status" value="1"/>
</dbReference>
<evidence type="ECO:0000259" key="6">
    <source>
        <dbReference type="Pfam" id="PF00182"/>
    </source>
</evidence>
<feature type="domain" description="Glycoside hydrolase family 19 catalytic" evidence="6">
    <location>
        <begin position="64"/>
        <end position="307"/>
    </location>
</feature>
<feature type="region of interest" description="Disordered" evidence="4">
    <location>
        <begin position="301"/>
        <end position="321"/>
    </location>
</feature>
<feature type="active site" description="Proton donor" evidence="2">
    <location>
        <position position="126"/>
    </location>
</feature>
<keyword evidence="5" id="KW-0732">Signal</keyword>
<dbReference type="Pfam" id="PF00182">
    <property type="entry name" value="Glyco_hydro_19"/>
    <property type="match status" value="1"/>
</dbReference>